<organism evidence="1 2">
    <name type="scientific">Parascaris univalens</name>
    <name type="common">Nematode worm</name>
    <dbReference type="NCBI Taxonomy" id="6257"/>
    <lineage>
        <taxon>Eukaryota</taxon>
        <taxon>Metazoa</taxon>
        <taxon>Ecdysozoa</taxon>
        <taxon>Nematoda</taxon>
        <taxon>Chromadorea</taxon>
        <taxon>Rhabditida</taxon>
        <taxon>Spirurina</taxon>
        <taxon>Ascaridomorpha</taxon>
        <taxon>Ascaridoidea</taxon>
        <taxon>Ascarididae</taxon>
        <taxon>Parascaris</taxon>
    </lineage>
</organism>
<evidence type="ECO:0000313" key="1">
    <source>
        <dbReference type="Proteomes" id="UP000887569"/>
    </source>
</evidence>
<dbReference type="WBParaSite" id="PgR088_g025_t01">
    <property type="protein sequence ID" value="PgR088_g025_t01"/>
    <property type="gene ID" value="PgR088_g025"/>
</dbReference>
<keyword evidence="1" id="KW-1185">Reference proteome</keyword>
<dbReference type="Proteomes" id="UP000887569">
    <property type="component" value="Unplaced"/>
</dbReference>
<name>A0A915C4M2_PARUN</name>
<dbReference type="AlphaFoldDB" id="A0A915C4M2"/>
<sequence>DDKLVIFQAMGDVEYGTMCDQIYILNVADPRRISRRISTGLGSSTCSYFFPNGDALYSSTF</sequence>
<reference evidence="2" key="1">
    <citation type="submission" date="2022-11" db="UniProtKB">
        <authorList>
            <consortium name="WormBaseParasite"/>
        </authorList>
    </citation>
    <scope>IDENTIFICATION</scope>
</reference>
<proteinExistence type="predicted"/>
<protein>
    <submittedName>
        <fullName evidence="2">Uncharacterized protein</fullName>
    </submittedName>
</protein>
<accession>A0A915C4M2</accession>
<evidence type="ECO:0000313" key="2">
    <source>
        <dbReference type="WBParaSite" id="PgR088_g025_t01"/>
    </source>
</evidence>